<keyword evidence="4" id="KW-0442">Lipid degradation</keyword>
<dbReference type="GO" id="GO:0016853">
    <property type="term" value="F:isomerase activity"/>
    <property type="evidence" value="ECO:0007669"/>
    <property type="project" value="UniProtKB-KW"/>
</dbReference>
<dbReference type="GO" id="GO:0003857">
    <property type="term" value="F:(3S)-3-hydroxyacyl-CoA dehydrogenase (NAD+) activity"/>
    <property type="evidence" value="ECO:0007669"/>
    <property type="project" value="UniProtKB-EC"/>
</dbReference>
<dbReference type="Proteomes" id="UP000282971">
    <property type="component" value="Unassembled WGS sequence"/>
</dbReference>
<dbReference type="Pfam" id="PF00725">
    <property type="entry name" value="3HCDH"/>
    <property type="match status" value="1"/>
</dbReference>
<keyword evidence="5" id="KW-0560">Oxidoreductase</keyword>
<dbReference type="CDD" id="cd06558">
    <property type="entry name" value="crotonase-like"/>
    <property type="match status" value="1"/>
</dbReference>
<dbReference type="Pfam" id="PF02737">
    <property type="entry name" value="3HCDH_N"/>
    <property type="match status" value="1"/>
</dbReference>
<protein>
    <submittedName>
        <fullName evidence="15">3-hydroxyacyl-CoA dehydrogenase</fullName>
    </submittedName>
</protein>
<dbReference type="GO" id="GO:0006635">
    <property type="term" value="P:fatty acid beta-oxidation"/>
    <property type="evidence" value="ECO:0007669"/>
    <property type="project" value="UniProtKB-UniPathway"/>
</dbReference>
<keyword evidence="16" id="KW-1185">Reference proteome</keyword>
<keyword evidence="11" id="KW-0511">Multifunctional enzyme</keyword>
<evidence type="ECO:0000256" key="6">
    <source>
        <dbReference type="ARBA" id="ARBA00023027"/>
    </source>
</evidence>
<keyword evidence="6" id="KW-0520">NAD</keyword>
<keyword evidence="7" id="KW-0443">Lipid metabolism</keyword>
<organism evidence="15 16">
    <name type="scientific">Sphingomonas crocodyli</name>
    <dbReference type="NCBI Taxonomy" id="1979270"/>
    <lineage>
        <taxon>Bacteria</taxon>
        <taxon>Pseudomonadati</taxon>
        <taxon>Pseudomonadota</taxon>
        <taxon>Alphaproteobacteria</taxon>
        <taxon>Sphingomonadales</taxon>
        <taxon>Sphingomonadaceae</taxon>
        <taxon>Sphingomonas</taxon>
    </lineage>
</organism>
<comment type="subcellular location">
    <subcellularLocation>
        <location evidence="1">Peroxisome</location>
    </subcellularLocation>
</comment>
<dbReference type="Gene3D" id="3.90.226.10">
    <property type="entry name" value="2-enoyl-CoA Hydratase, Chain A, domain 1"/>
    <property type="match status" value="1"/>
</dbReference>
<evidence type="ECO:0000313" key="15">
    <source>
        <dbReference type="EMBL" id="RVT94220.1"/>
    </source>
</evidence>
<dbReference type="EMBL" id="SACN01000001">
    <property type="protein sequence ID" value="RVT94220.1"/>
    <property type="molecule type" value="Genomic_DNA"/>
</dbReference>
<dbReference type="PANTHER" id="PTHR23309">
    <property type="entry name" value="3-HYDROXYACYL-COA DEHYROGENASE"/>
    <property type="match status" value="1"/>
</dbReference>
<dbReference type="RefSeq" id="WP_127743501.1">
    <property type="nucleotide sequence ID" value="NZ_SACN01000001.1"/>
</dbReference>
<evidence type="ECO:0000256" key="2">
    <source>
        <dbReference type="ARBA" id="ARBA00005005"/>
    </source>
</evidence>
<evidence type="ECO:0000256" key="8">
    <source>
        <dbReference type="ARBA" id="ARBA00023140"/>
    </source>
</evidence>
<evidence type="ECO:0000259" key="14">
    <source>
        <dbReference type="Pfam" id="PF02737"/>
    </source>
</evidence>
<keyword evidence="3" id="KW-0276">Fatty acid metabolism</keyword>
<keyword evidence="9" id="KW-0413">Isomerase</keyword>
<keyword evidence="10" id="KW-0456">Lyase</keyword>
<evidence type="ECO:0000256" key="7">
    <source>
        <dbReference type="ARBA" id="ARBA00023098"/>
    </source>
</evidence>
<evidence type="ECO:0000256" key="3">
    <source>
        <dbReference type="ARBA" id="ARBA00022832"/>
    </source>
</evidence>
<evidence type="ECO:0000256" key="12">
    <source>
        <dbReference type="ARBA" id="ARBA00049556"/>
    </source>
</evidence>
<evidence type="ECO:0000259" key="13">
    <source>
        <dbReference type="Pfam" id="PF00725"/>
    </source>
</evidence>
<dbReference type="UniPathway" id="UPA00659"/>
<dbReference type="GO" id="GO:0070403">
    <property type="term" value="F:NAD+ binding"/>
    <property type="evidence" value="ECO:0007669"/>
    <property type="project" value="InterPro"/>
</dbReference>
<evidence type="ECO:0000256" key="5">
    <source>
        <dbReference type="ARBA" id="ARBA00023002"/>
    </source>
</evidence>
<dbReference type="Pfam" id="PF00378">
    <property type="entry name" value="ECH_1"/>
    <property type="match status" value="1"/>
</dbReference>
<proteinExistence type="predicted"/>
<dbReference type="SUPFAM" id="SSF52096">
    <property type="entry name" value="ClpP/crotonase"/>
    <property type="match status" value="1"/>
</dbReference>
<feature type="domain" description="3-hydroxyacyl-CoA dehydrogenase C-terminal" evidence="13">
    <location>
        <begin position="477"/>
        <end position="562"/>
    </location>
</feature>
<keyword evidence="8" id="KW-0576">Peroxisome</keyword>
<dbReference type="Gene3D" id="3.40.50.720">
    <property type="entry name" value="NAD(P)-binding Rossmann-like Domain"/>
    <property type="match status" value="1"/>
</dbReference>
<gene>
    <name evidence="15" type="ORF">EOD43_10305</name>
</gene>
<dbReference type="InterPro" id="IPR029045">
    <property type="entry name" value="ClpP/crotonase-like_dom_sf"/>
</dbReference>
<dbReference type="SUPFAM" id="SSF51735">
    <property type="entry name" value="NAD(P)-binding Rossmann-fold domains"/>
    <property type="match status" value="1"/>
</dbReference>
<reference evidence="15 16" key="1">
    <citation type="submission" date="2019-01" db="EMBL/GenBank/DDBJ databases">
        <authorList>
            <person name="Chen W.-M."/>
        </authorList>
    </citation>
    <scope>NUCLEOTIDE SEQUENCE [LARGE SCALE GENOMIC DNA]</scope>
    <source>
        <strain evidence="15 16">CCP-7</strain>
    </source>
</reference>
<name>A0A437M927_9SPHN</name>
<dbReference type="FunFam" id="3.40.50.720:FF:000009">
    <property type="entry name" value="Fatty oxidation complex, alpha subunit"/>
    <property type="match status" value="1"/>
</dbReference>
<dbReference type="InterPro" id="IPR001753">
    <property type="entry name" value="Enoyl-CoA_hydra/iso"/>
</dbReference>
<comment type="caution">
    <text evidence="15">The sequence shown here is derived from an EMBL/GenBank/DDBJ whole genome shotgun (WGS) entry which is preliminary data.</text>
</comment>
<comment type="pathway">
    <text evidence="2">Lipid metabolism; fatty acid beta-oxidation.</text>
</comment>
<evidence type="ECO:0000313" key="16">
    <source>
        <dbReference type="Proteomes" id="UP000282971"/>
    </source>
</evidence>
<feature type="domain" description="3-hydroxyacyl-CoA dehydrogenase NAD binding" evidence="14">
    <location>
        <begin position="295"/>
        <end position="471"/>
    </location>
</feature>
<dbReference type="InterPro" id="IPR036291">
    <property type="entry name" value="NAD(P)-bd_dom_sf"/>
</dbReference>
<dbReference type="SUPFAM" id="SSF48179">
    <property type="entry name" value="6-phosphogluconate dehydrogenase C-terminal domain-like"/>
    <property type="match status" value="2"/>
</dbReference>
<dbReference type="GO" id="GO:0004300">
    <property type="term" value="F:enoyl-CoA hydratase activity"/>
    <property type="evidence" value="ECO:0007669"/>
    <property type="project" value="UniProtKB-ARBA"/>
</dbReference>
<evidence type="ECO:0000256" key="9">
    <source>
        <dbReference type="ARBA" id="ARBA00023235"/>
    </source>
</evidence>
<evidence type="ECO:0000256" key="11">
    <source>
        <dbReference type="ARBA" id="ARBA00023268"/>
    </source>
</evidence>
<dbReference type="InterPro" id="IPR006108">
    <property type="entry name" value="3HC_DH_C"/>
</dbReference>
<evidence type="ECO:0000256" key="4">
    <source>
        <dbReference type="ARBA" id="ARBA00022963"/>
    </source>
</evidence>
<dbReference type="OrthoDB" id="9771883at2"/>
<comment type="catalytic activity">
    <reaction evidence="12">
        <text>a (3S)-3-hydroxyacyl-CoA + NAD(+) = a 3-oxoacyl-CoA + NADH + H(+)</text>
        <dbReference type="Rhea" id="RHEA:22432"/>
        <dbReference type="ChEBI" id="CHEBI:15378"/>
        <dbReference type="ChEBI" id="CHEBI:57318"/>
        <dbReference type="ChEBI" id="CHEBI:57540"/>
        <dbReference type="ChEBI" id="CHEBI:57945"/>
        <dbReference type="ChEBI" id="CHEBI:90726"/>
        <dbReference type="EC" id="1.1.1.35"/>
    </reaction>
</comment>
<dbReference type="InterPro" id="IPR008927">
    <property type="entry name" value="6-PGluconate_DH-like_C_sf"/>
</dbReference>
<dbReference type="InterPro" id="IPR006176">
    <property type="entry name" value="3-OHacyl-CoA_DH_NAD-bd"/>
</dbReference>
<accession>A0A437M927</accession>
<dbReference type="AlphaFoldDB" id="A0A437M927"/>
<evidence type="ECO:0000256" key="1">
    <source>
        <dbReference type="ARBA" id="ARBA00004275"/>
    </source>
</evidence>
<sequence>MTISTIERDGDVALLLIDSPPVNALGAAVRNALDAGLKALVADDAVRAIVIRCRGRTFFAGADISEFGKPLGRPDLNDIFAVIEGSTKPVISAIHGTALGGGFELALACHGRIASADAKVGLPEVSLGLLPGAGGTQRTPRIAGVERALDLIVGGAPIGARRAHELGLIDEIAIGDLRADAVAYARTMAAERRLPRIRDRAPDLDVEAAKIAIAAYRERNPRSFVGFKAPDLILQSIEAAVTLDFDAGLKREWELFEQAMATPESAAQRHIFFAERAAAKVQGLPADAKPLPVVKVAVIGAGTMGSGIATAFLNIGLSVTLVDRDAGAVERGAGGIAKTLRALAEKGRIKAEEAERRIGLLNTGTEIGVAVADADLAIEAVYEDMALKQAIFRELDQAAKPGAILASNTSFLDLDAIAAVTGRPDRVIGLHFFAPANIMRLLEVVRGAKTAPEVVATGMALGRKLGKVAILSGVCHGFIANRIMQTCVDAAQELLLAGVMPWRIDRVMTDYGMAMGVFTMLDLVGVDVIGWDRANSAGRTVQEVLCEADRWGQKKGAGYYDYDDRRRPTPSLWVEQVVRDFAAKSGVEPRDYSDAELLERLFYPIVNEGAKVLDEGIAQRASDIDIAMVTGYGWPVYRGGPMIWGDQTGLPKIVAALDARGADVSPLLRRHAGDGTSFTA</sequence>
<evidence type="ECO:0000256" key="10">
    <source>
        <dbReference type="ARBA" id="ARBA00023239"/>
    </source>
</evidence>
<dbReference type="Gene3D" id="1.10.1040.50">
    <property type="match status" value="1"/>
</dbReference>